<dbReference type="EMBL" id="LK052889">
    <property type="protein sequence ID" value="CDR40095.1"/>
    <property type="molecule type" value="Genomic_DNA"/>
</dbReference>
<evidence type="ECO:0000313" key="11">
    <source>
        <dbReference type="EMBL" id="CDR40095.1"/>
    </source>
</evidence>
<proteinExistence type="inferred from homology"/>
<keyword evidence="13" id="KW-1185">Reference proteome</keyword>
<evidence type="ECO:0000256" key="7">
    <source>
        <dbReference type="ARBA" id="ARBA00023242"/>
    </source>
</evidence>
<keyword evidence="6 8" id="KW-0804">Transcription</keyword>
<evidence type="ECO:0000256" key="5">
    <source>
        <dbReference type="ARBA" id="ARBA00023159"/>
    </source>
</evidence>
<keyword evidence="5 8" id="KW-0010">Activator</keyword>
<dbReference type="STRING" id="36022.A0A061ASF6"/>
<keyword evidence="4 8" id="KW-0805">Transcription regulation</keyword>
<keyword evidence="9" id="KW-0175">Coiled coil</keyword>
<dbReference type="PANTHER" id="PTHR21428:SF11">
    <property type="entry name" value="MEDIATOR OF RNA POLYMERASE II TRANSCRIPTION SUBUNIT 7"/>
    <property type="match status" value="1"/>
</dbReference>
<dbReference type="Gene3D" id="6.10.140.200">
    <property type="match status" value="1"/>
</dbReference>
<dbReference type="GO" id="GO:0003712">
    <property type="term" value="F:transcription coregulator activity"/>
    <property type="evidence" value="ECO:0007669"/>
    <property type="project" value="InterPro"/>
</dbReference>
<dbReference type="GO" id="GO:0016592">
    <property type="term" value="C:mediator complex"/>
    <property type="evidence" value="ECO:0007669"/>
    <property type="project" value="InterPro"/>
</dbReference>
<evidence type="ECO:0000313" key="13">
    <source>
        <dbReference type="Proteomes" id="UP000189513"/>
    </source>
</evidence>
<evidence type="ECO:0000313" key="12">
    <source>
        <dbReference type="EMBL" id="ONH67682.1"/>
    </source>
</evidence>
<evidence type="ECO:0000256" key="10">
    <source>
        <dbReference type="SAM" id="MobiDB-lite"/>
    </source>
</evidence>
<name>A0A061ASF6_CYBFA</name>
<dbReference type="PANTHER" id="PTHR21428">
    <property type="entry name" value="MEDIATOR OF RNA POLYMERASE II TRANSCRIPTION SUBUNIT 7"/>
    <property type="match status" value="1"/>
</dbReference>
<dbReference type="VEuPathDB" id="FungiDB:BON22_2410"/>
<gene>
    <name evidence="12" type="ORF">BON22_2410</name>
    <name evidence="11" type="ORF">CYFA0S_04e03488g</name>
</gene>
<dbReference type="Pfam" id="PF05983">
    <property type="entry name" value="Med7"/>
    <property type="match status" value="1"/>
</dbReference>
<reference evidence="13" key="2">
    <citation type="journal article" date="2017" name="Genome Announc.">
        <title>Genome sequences of Cyberlindnera fabianii 65, Pichia kudriavzevii 129, and Saccharomyces cerevisiae 131 isolated from fermented masau fruits in Zimbabwe.</title>
        <authorList>
            <person name="van Rijswijck I.M.H."/>
            <person name="Derks M.F.L."/>
            <person name="Abee T."/>
            <person name="de Ridder D."/>
            <person name="Smid E.J."/>
        </authorList>
    </citation>
    <scope>NUCLEOTIDE SEQUENCE [LARGE SCALE GENOMIC DNA]</scope>
    <source>
        <strain evidence="13">65</strain>
    </source>
</reference>
<reference evidence="11" key="1">
    <citation type="journal article" date="2014" name="Genome Announc.">
        <title>Genome sequence of the yeast Cyberlindnera fabianii (Hansenula fabianii).</title>
        <authorList>
            <person name="Freel K.C."/>
            <person name="Sarilar V."/>
            <person name="Neuveglise C."/>
            <person name="Devillers H."/>
            <person name="Friedrich A."/>
            <person name="Schacherer J."/>
        </authorList>
    </citation>
    <scope>NUCLEOTIDE SEQUENCE</scope>
    <source>
        <strain evidence="11">YJS4271</strain>
    </source>
</reference>
<evidence type="ECO:0000256" key="4">
    <source>
        <dbReference type="ARBA" id="ARBA00023015"/>
    </source>
</evidence>
<evidence type="ECO:0000256" key="1">
    <source>
        <dbReference type="ARBA" id="ARBA00004123"/>
    </source>
</evidence>
<dbReference type="Proteomes" id="UP000189513">
    <property type="component" value="Unassembled WGS sequence"/>
</dbReference>
<evidence type="ECO:0000256" key="9">
    <source>
        <dbReference type="SAM" id="Coils"/>
    </source>
</evidence>
<dbReference type="InterPro" id="IPR044888">
    <property type="entry name" value="Mediatior_Med7_sf"/>
</dbReference>
<dbReference type="SUPFAM" id="SSF140718">
    <property type="entry name" value="Mediator hinge subcomplex-like"/>
    <property type="match status" value="1"/>
</dbReference>
<dbReference type="EMBL" id="MPUK01000004">
    <property type="protein sequence ID" value="ONH67682.1"/>
    <property type="molecule type" value="Genomic_DNA"/>
</dbReference>
<dbReference type="GO" id="GO:0006357">
    <property type="term" value="P:regulation of transcription by RNA polymerase II"/>
    <property type="evidence" value="ECO:0007669"/>
    <property type="project" value="InterPro"/>
</dbReference>
<protein>
    <recommendedName>
        <fullName evidence="3 8">Mediator of RNA polymerase II transcription subunit 7</fullName>
    </recommendedName>
</protein>
<evidence type="ECO:0000256" key="6">
    <source>
        <dbReference type="ARBA" id="ARBA00023163"/>
    </source>
</evidence>
<organism evidence="11">
    <name type="scientific">Cyberlindnera fabianii</name>
    <name type="common">Yeast</name>
    <name type="synonym">Hansenula fabianii</name>
    <dbReference type="NCBI Taxonomy" id="36022"/>
    <lineage>
        <taxon>Eukaryota</taxon>
        <taxon>Fungi</taxon>
        <taxon>Dikarya</taxon>
        <taxon>Ascomycota</taxon>
        <taxon>Saccharomycotina</taxon>
        <taxon>Saccharomycetes</taxon>
        <taxon>Phaffomycetales</taxon>
        <taxon>Phaffomycetaceae</taxon>
        <taxon>Cyberlindnera</taxon>
    </lineage>
</organism>
<keyword evidence="7 8" id="KW-0539">Nucleus</keyword>
<dbReference type="AlphaFoldDB" id="A0A061ASF6"/>
<evidence type="ECO:0000256" key="8">
    <source>
        <dbReference type="RuleBase" id="RU364060"/>
    </source>
</evidence>
<comment type="function">
    <text evidence="8">Component of the Mediator complex, a coactivator involved in the regulated transcription of nearly all RNA polymerase II-dependent genes. Mediator functions as a bridge to convey information from gene-specific regulatory proteins to the basal RNA polymerase II transcription machinery.</text>
</comment>
<dbReference type="InterPro" id="IPR037212">
    <property type="entry name" value="Med7/Med21-like"/>
</dbReference>
<feature type="coiled-coil region" evidence="9">
    <location>
        <begin position="166"/>
        <end position="200"/>
    </location>
</feature>
<reference evidence="12" key="3">
    <citation type="submission" date="2017-01" db="EMBL/GenBank/DDBJ databases">
        <authorList>
            <person name="Mah S.A."/>
            <person name="Swanson W.J."/>
            <person name="Moy G.W."/>
            <person name="Vacquier V.D."/>
        </authorList>
    </citation>
    <scope>NUCLEOTIDE SEQUENCE [LARGE SCALE GENOMIC DNA]</scope>
    <source>
        <strain evidence="12">65</strain>
    </source>
</reference>
<comment type="similarity">
    <text evidence="2 8">Belongs to the Mediator complex subunit 7 family.</text>
</comment>
<dbReference type="Gene3D" id="6.10.140.1520">
    <property type="match status" value="1"/>
</dbReference>
<dbReference type="InterPro" id="IPR009244">
    <property type="entry name" value="Mediatior_Med7"/>
</dbReference>
<comment type="subcellular location">
    <subcellularLocation>
        <location evidence="1 8">Nucleus</location>
    </subcellularLocation>
</comment>
<dbReference type="GO" id="GO:0070847">
    <property type="term" value="C:core mediator complex"/>
    <property type="evidence" value="ECO:0007669"/>
    <property type="project" value="TreeGrafter"/>
</dbReference>
<dbReference type="OMA" id="IHDSYSM"/>
<evidence type="ECO:0000256" key="2">
    <source>
        <dbReference type="ARBA" id="ARBA00009994"/>
    </source>
</evidence>
<accession>A0A061ASF6</accession>
<evidence type="ECO:0000256" key="3">
    <source>
        <dbReference type="ARBA" id="ARBA00020631"/>
    </source>
</evidence>
<sequence>MSEDTLISSLYPPPPPYVKFFTSENLDKLQQLRDANPGQPDTSLSIPQEESHLEFLIPPTQPTGETYRSFGSLWNFADKIPKLEDQGIPQLYRDVALQGGEDSQFKIDELKKLLKSLLLNFLEVTGVMGIAPHEFSTKLEHIRTLLINIHHLLNEYRPHQSRESLILLLENQIETKKNEITEIEKTCKEVEDKVKALVEQYVDGKTPKETDDQEAANDETRLTEEPVGDGRVTETA</sequence>
<feature type="region of interest" description="Disordered" evidence="10">
    <location>
        <begin position="201"/>
        <end position="236"/>
    </location>
</feature>
<dbReference type="OrthoDB" id="10253553at2759"/>
<comment type="subunit">
    <text evidence="8">Component of the Mediator complex.</text>
</comment>